<dbReference type="AlphaFoldDB" id="A0A7E4ZXE5"/>
<feature type="transmembrane region" description="Helical" evidence="2">
    <location>
        <begin position="71"/>
        <end position="88"/>
    </location>
</feature>
<organism evidence="3 4">
    <name type="scientific">Panagrellus redivivus</name>
    <name type="common">Microworm</name>
    <dbReference type="NCBI Taxonomy" id="6233"/>
    <lineage>
        <taxon>Eukaryota</taxon>
        <taxon>Metazoa</taxon>
        <taxon>Ecdysozoa</taxon>
        <taxon>Nematoda</taxon>
        <taxon>Chromadorea</taxon>
        <taxon>Rhabditida</taxon>
        <taxon>Tylenchina</taxon>
        <taxon>Panagrolaimomorpha</taxon>
        <taxon>Panagrolaimoidea</taxon>
        <taxon>Panagrolaimidae</taxon>
        <taxon>Panagrellus</taxon>
    </lineage>
</organism>
<accession>A0A7E4ZXE5</accession>
<feature type="transmembrane region" description="Helical" evidence="2">
    <location>
        <begin position="100"/>
        <end position="116"/>
    </location>
</feature>
<keyword evidence="2" id="KW-1133">Transmembrane helix</keyword>
<reference evidence="4" key="2">
    <citation type="submission" date="2020-10" db="UniProtKB">
        <authorList>
            <consortium name="WormBaseParasite"/>
        </authorList>
    </citation>
    <scope>IDENTIFICATION</scope>
</reference>
<feature type="region of interest" description="Disordered" evidence="1">
    <location>
        <begin position="1"/>
        <end position="35"/>
    </location>
</feature>
<protein>
    <submittedName>
        <fullName evidence="4">MARVEL domain-containing protein</fullName>
    </submittedName>
</protein>
<proteinExistence type="predicted"/>
<keyword evidence="2" id="KW-0472">Membrane</keyword>
<keyword evidence="3" id="KW-1185">Reference proteome</keyword>
<keyword evidence="2" id="KW-0812">Transmembrane</keyword>
<evidence type="ECO:0000313" key="4">
    <source>
        <dbReference type="WBParaSite" id="Pan_g23461.t1"/>
    </source>
</evidence>
<dbReference type="WBParaSite" id="Pan_g23461.t1">
    <property type="protein sequence ID" value="Pan_g23461.t1"/>
    <property type="gene ID" value="Pan_g23461"/>
</dbReference>
<evidence type="ECO:0000256" key="1">
    <source>
        <dbReference type="SAM" id="MobiDB-lite"/>
    </source>
</evidence>
<dbReference type="Proteomes" id="UP000492821">
    <property type="component" value="Unassembled WGS sequence"/>
</dbReference>
<evidence type="ECO:0000256" key="2">
    <source>
        <dbReference type="SAM" id="Phobius"/>
    </source>
</evidence>
<sequence>MSNTKSNPLQSPASQASQAPASTAAPPSQALSSADKLGDQEAGGHAAVVKKGVTELKTGYFGQTLGISNHLFIAIFGVINVVMGIYYWSLTFDGDGLGRGLYIVLSLTLIVVSFSVKKMVASAIVSALVCMWTLDGLVALKLTLYAIALTAIKVPCNPDDLDNQDVSCKLGVAAPWIGFDIGWFFPYSFIKAAIIVFYVLALFSQKKEWDAKKSMKEEKRSSASSR</sequence>
<evidence type="ECO:0000313" key="3">
    <source>
        <dbReference type="Proteomes" id="UP000492821"/>
    </source>
</evidence>
<feature type="transmembrane region" description="Helical" evidence="2">
    <location>
        <begin position="123"/>
        <end position="148"/>
    </location>
</feature>
<reference evidence="3" key="1">
    <citation type="journal article" date="2013" name="Genetics">
        <title>The draft genome and transcriptome of Panagrellus redivivus are shaped by the harsh demands of a free-living lifestyle.</title>
        <authorList>
            <person name="Srinivasan J."/>
            <person name="Dillman A.R."/>
            <person name="Macchietto M.G."/>
            <person name="Heikkinen L."/>
            <person name="Lakso M."/>
            <person name="Fracchia K.M."/>
            <person name="Antoshechkin I."/>
            <person name="Mortazavi A."/>
            <person name="Wong G."/>
            <person name="Sternberg P.W."/>
        </authorList>
    </citation>
    <scope>NUCLEOTIDE SEQUENCE [LARGE SCALE GENOMIC DNA]</scope>
    <source>
        <strain evidence="3">MT8872</strain>
    </source>
</reference>
<feature type="transmembrane region" description="Helical" evidence="2">
    <location>
        <begin position="184"/>
        <end position="203"/>
    </location>
</feature>
<name>A0A7E4ZXE5_PANRE</name>
<feature type="compositionally biased region" description="Low complexity" evidence="1">
    <location>
        <begin position="1"/>
        <end position="34"/>
    </location>
</feature>